<dbReference type="PANTHER" id="PTHR13016:SF0">
    <property type="entry name" value="AMME SYNDROME CANDIDATE GENE 1 PROTEIN"/>
    <property type="match status" value="1"/>
</dbReference>
<dbReference type="InterPro" id="IPR004183">
    <property type="entry name" value="Xdiol_dOase_suB"/>
</dbReference>
<dbReference type="Gene3D" id="3.40.830.10">
    <property type="entry name" value="LigB-like"/>
    <property type="match status" value="1"/>
</dbReference>
<dbReference type="NCBIfam" id="TIGR04336">
    <property type="entry name" value="AmmeMemoSam_B"/>
    <property type="match status" value="1"/>
</dbReference>
<dbReference type="AlphaFoldDB" id="A0A1H3QX18"/>
<dbReference type="GO" id="GO:0008198">
    <property type="term" value="F:ferrous iron binding"/>
    <property type="evidence" value="ECO:0007669"/>
    <property type="project" value="InterPro"/>
</dbReference>
<dbReference type="EMBL" id="FNQE01000023">
    <property type="protein sequence ID" value="SDZ17803.1"/>
    <property type="molecule type" value="Genomic_DNA"/>
</dbReference>
<evidence type="ECO:0000259" key="1">
    <source>
        <dbReference type="PROSITE" id="PS51112"/>
    </source>
</evidence>
<dbReference type="PANTHER" id="PTHR13016">
    <property type="entry name" value="AMMECR1 HOMOLOG"/>
    <property type="match status" value="1"/>
</dbReference>
<dbReference type="PROSITE" id="PS51112">
    <property type="entry name" value="AMMECR1"/>
    <property type="match status" value="1"/>
</dbReference>
<accession>A0A1H3QX18</accession>
<protein>
    <recommendedName>
        <fullName evidence="1">AMMECR1 domain-containing protein</fullName>
    </recommendedName>
</protein>
<dbReference type="InterPro" id="IPR027623">
    <property type="entry name" value="AmmeMemoSam_A"/>
</dbReference>
<evidence type="ECO:0000313" key="3">
    <source>
        <dbReference type="Proteomes" id="UP000198625"/>
    </source>
</evidence>
<dbReference type="CDD" id="cd07951">
    <property type="entry name" value="ED_3B_N_AMMECR1"/>
    <property type="match status" value="1"/>
</dbReference>
<dbReference type="RefSeq" id="WP_091730915.1">
    <property type="nucleotide sequence ID" value="NZ_FNQE01000023.1"/>
</dbReference>
<organism evidence="2 3">
    <name type="scientific">Proteiniborus ethanoligenes</name>
    <dbReference type="NCBI Taxonomy" id="415015"/>
    <lineage>
        <taxon>Bacteria</taxon>
        <taxon>Bacillati</taxon>
        <taxon>Bacillota</taxon>
        <taxon>Clostridia</taxon>
        <taxon>Eubacteriales</taxon>
        <taxon>Proteiniborus</taxon>
    </lineage>
</organism>
<sequence length="466" mass="52415">MGKISAFYTMPHPPIVIPEVGQGEEKKIKRTSEALEKVAIDIENIKPDTIIIITPHGPLFSDAIALSFENSIKGNLGRFRAPGVSFDMEIDMELTERIIQYSENENIPTADITKNTGARYGVEYGLDHGTMVPLYFINRKYKDYKLVHITYGMLPKIQLYKLGMCIRRAVEESSTNAVFIASGDLSHKLTHDGPYGYSPHGPKFDKEIISLLKEGDALGVFNMDSSTIEGAGECGLRSYYIMFGAMNGYDIKGNLLAYEGTFGVGYAVMGFSLRESSIDMHKLLIEQNQKRTKEKLENPNPYIRLARESLTHYLTYGEYMDIPSYVTEEMKKLKRGVFVSLKKEGQLRGCIGTIFPVTKSISQEIIRNAVEAGLHDPRFMPVEEDELEEIDFSVDVLTEPERALKEELDPKVFGIIVRSRGKTGLLLPDLEGVDTVEEQLSIALQKASISPQENYTIERFKVIRHS</sequence>
<dbReference type="InterPro" id="IPR002733">
    <property type="entry name" value="AMMECR1_domain"/>
</dbReference>
<dbReference type="Proteomes" id="UP000198625">
    <property type="component" value="Unassembled WGS sequence"/>
</dbReference>
<feature type="domain" description="AMMECR1" evidence="1">
    <location>
        <begin position="297"/>
        <end position="466"/>
    </location>
</feature>
<dbReference type="OrthoDB" id="159752at2"/>
<dbReference type="SUPFAM" id="SSF53213">
    <property type="entry name" value="LigB-like"/>
    <property type="match status" value="1"/>
</dbReference>
<dbReference type="Pfam" id="PF01871">
    <property type="entry name" value="AMMECR1"/>
    <property type="match status" value="1"/>
</dbReference>
<gene>
    <name evidence="2" type="ORF">SAMN05660462_02113</name>
</gene>
<dbReference type="InterPro" id="IPR027485">
    <property type="entry name" value="AMMECR1_N"/>
</dbReference>
<evidence type="ECO:0000313" key="2">
    <source>
        <dbReference type="EMBL" id="SDZ17803.1"/>
    </source>
</evidence>
<dbReference type="Gene3D" id="3.30.700.20">
    <property type="entry name" value="Hypothetical protein ph0010, domain 1"/>
    <property type="match status" value="1"/>
</dbReference>
<dbReference type="Gene3D" id="3.30.1490.150">
    <property type="entry name" value="Hypothetical protein ph0010, domain 2"/>
    <property type="match status" value="1"/>
</dbReference>
<dbReference type="Pfam" id="PF02900">
    <property type="entry name" value="LigB"/>
    <property type="match status" value="1"/>
</dbReference>
<dbReference type="InterPro" id="IPR036071">
    <property type="entry name" value="AMMECR1_dom_sf"/>
</dbReference>
<reference evidence="2 3" key="1">
    <citation type="submission" date="2016-10" db="EMBL/GenBank/DDBJ databases">
        <authorList>
            <person name="de Groot N.N."/>
        </authorList>
    </citation>
    <scope>NUCLEOTIDE SEQUENCE [LARGE SCALE GENOMIC DNA]</scope>
    <source>
        <strain evidence="2 3">DSM 21650</strain>
    </source>
</reference>
<keyword evidence="3" id="KW-1185">Reference proteome</keyword>
<name>A0A1H3QX18_9FIRM</name>
<dbReference type="SUPFAM" id="SSF143447">
    <property type="entry name" value="AMMECR1-like"/>
    <property type="match status" value="1"/>
</dbReference>
<dbReference type="STRING" id="415015.SAMN05660462_02113"/>
<dbReference type="GO" id="GO:0016702">
    <property type="term" value="F:oxidoreductase activity, acting on single donors with incorporation of molecular oxygen, incorporation of two atoms of oxygen"/>
    <property type="evidence" value="ECO:0007669"/>
    <property type="project" value="UniProtKB-ARBA"/>
</dbReference>
<dbReference type="NCBIfam" id="TIGR04335">
    <property type="entry name" value="AmmeMemoSam_A"/>
    <property type="match status" value="1"/>
</dbReference>
<dbReference type="InterPro" id="IPR023473">
    <property type="entry name" value="AMMECR1"/>
</dbReference>
<proteinExistence type="predicted"/>